<evidence type="ECO:0000313" key="4">
    <source>
        <dbReference type="EMBL" id="MEH7829316.1"/>
    </source>
</evidence>
<proteinExistence type="predicted"/>
<feature type="transmembrane region" description="Helical" evidence="2">
    <location>
        <begin position="69"/>
        <end position="91"/>
    </location>
</feature>
<feature type="transmembrane region" description="Helical" evidence="2">
    <location>
        <begin position="20"/>
        <end position="37"/>
    </location>
</feature>
<dbReference type="Proteomes" id="UP001431963">
    <property type="component" value="Unassembled WGS sequence"/>
</dbReference>
<comment type="caution">
    <text evidence="4">The sequence shown here is derived from an EMBL/GenBank/DDBJ whole genome shotgun (WGS) entry which is preliminary data.</text>
</comment>
<dbReference type="RefSeq" id="WP_335424237.1">
    <property type="nucleotide sequence ID" value="NZ_JBALHR010000009.1"/>
</dbReference>
<sequence length="380" mass="39697">MALWRGLGPAIPPGNRSDTIRAVIGALIGLGLTELVLSPMADPMLGLFLIAPFGATAVLVIAVPNSPLAQPWSVVVGNGLAALAGVTVALLVPSPMAAVPISVALAIAAMILARAVHPPAGAIAMTAAMNPDLVAALGYGFALSPVLLGSAMIVGFGMIWARLTGRRYPFRQFAEPNAARTADPAPMARIGLTETELTDLLQTYRQSLNLGVEDLVRLIGAAAAQAASNRLGPLTAADVMSRDLITVTPETPLPRVTDLFRRHGFAALPVVQQDQRFVGLIFQIDMIRTAGKGSAPRQGKLAAAMRHLARKRRAEPILAQDILTRTAPQASPDMPIGTLLPLLAQGHDSAVPVLEGERIIGIVTQTDLITALVRSGLCPD</sequence>
<dbReference type="Gene3D" id="3.10.580.10">
    <property type="entry name" value="CBS-domain"/>
    <property type="match status" value="1"/>
</dbReference>
<gene>
    <name evidence="4" type="ORF">V6590_14265</name>
</gene>
<dbReference type="SUPFAM" id="SSF54631">
    <property type="entry name" value="CBS-domain pair"/>
    <property type="match status" value="1"/>
</dbReference>
<dbReference type="SMART" id="SM00116">
    <property type="entry name" value="CBS"/>
    <property type="match status" value="2"/>
</dbReference>
<feature type="transmembrane region" description="Helical" evidence="2">
    <location>
        <begin position="44"/>
        <end position="63"/>
    </location>
</feature>
<keyword evidence="1" id="KW-0129">CBS domain</keyword>
<accession>A0ABU8BXA8</accession>
<dbReference type="PANTHER" id="PTHR33741:SF5">
    <property type="entry name" value="TRANSMEMBRANE PROTEIN DDB_G0269096-RELATED"/>
    <property type="match status" value="1"/>
</dbReference>
<evidence type="ECO:0000313" key="5">
    <source>
        <dbReference type="Proteomes" id="UP001431963"/>
    </source>
</evidence>
<dbReference type="InterPro" id="IPR007065">
    <property type="entry name" value="HPP"/>
</dbReference>
<evidence type="ECO:0000259" key="3">
    <source>
        <dbReference type="PROSITE" id="PS51371"/>
    </source>
</evidence>
<dbReference type="InterPro" id="IPR046342">
    <property type="entry name" value="CBS_dom_sf"/>
</dbReference>
<dbReference type="PANTHER" id="PTHR33741">
    <property type="entry name" value="TRANSMEMBRANE PROTEIN DDB_G0269096-RELATED"/>
    <property type="match status" value="1"/>
</dbReference>
<feature type="transmembrane region" description="Helical" evidence="2">
    <location>
        <begin position="98"/>
        <end position="116"/>
    </location>
</feature>
<feature type="domain" description="CBS" evidence="3">
    <location>
        <begin position="240"/>
        <end position="297"/>
    </location>
</feature>
<dbReference type="PROSITE" id="PS51371">
    <property type="entry name" value="CBS"/>
    <property type="match status" value="2"/>
</dbReference>
<dbReference type="Pfam" id="PF00571">
    <property type="entry name" value="CBS"/>
    <property type="match status" value="2"/>
</dbReference>
<dbReference type="EMBL" id="JBALHR010000009">
    <property type="protein sequence ID" value="MEH7829316.1"/>
    <property type="molecule type" value="Genomic_DNA"/>
</dbReference>
<feature type="transmembrane region" description="Helical" evidence="2">
    <location>
        <begin position="136"/>
        <end position="161"/>
    </location>
</feature>
<dbReference type="Pfam" id="PF04982">
    <property type="entry name" value="TM_HPP"/>
    <property type="match status" value="1"/>
</dbReference>
<keyword evidence="2" id="KW-1133">Transmembrane helix</keyword>
<keyword evidence="2" id="KW-0812">Transmembrane</keyword>
<evidence type="ECO:0000256" key="1">
    <source>
        <dbReference type="PROSITE-ProRule" id="PRU00703"/>
    </source>
</evidence>
<dbReference type="CDD" id="cd04600">
    <property type="entry name" value="CBS_pair_HPP_assoc"/>
    <property type="match status" value="1"/>
</dbReference>
<keyword evidence="2" id="KW-0472">Membrane</keyword>
<name>A0ABU8BXA8_9RHOB</name>
<dbReference type="InterPro" id="IPR058581">
    <property type="entry name" value="TM_HPP"/>
</dbReference>
<feature type="domain" description="CBS" evidence="3">
    <location>
        <begin position="323"/>
        <end position="380"/>
    </location>
</feature>
<reference evidence="4" key="1">
    <citation type="submission" date="2024-02" db="EMBL/GenBank/DDBJ databases">
        <title>Genome sequences of strain Gemmobacter sp. JM10B15.</title>
        <authorList>
            <person name="Zhang M."/>
        </authorList>
    </citation>
    <scope>NUCLEOTIDE SEQUENCE</scope>
    <source>
        <strain evidence="4">JM10B15</strain>
    </source>
</reference>
<keyword evidence="5" id="KW-1185">Reference proteome</keyword>
<dbReference type="InterPro" id="IPR000644">
    <property type="entry name" value="CBS_dom"/>
</dbReference>
<evidence type="ECO:0000256" key="2">
    <source>
        <dbReference type="SAM" id="Phobius"/>
    </source>
</evidence>
<organism evidence="4 5">
    <name type="scientific">Gemmobacter denitrificans</name>
    <dbReference type="NCBI Taxonomy" id="3123040"/>
    <lineage>
        <taxon>Bacteria</taxon>
        <taxon>Pseudomonadati</taxon>
        <taxon>Pseudomonadota</taxon>
        <taxon>Alphaproteobacteria</taxon>
        <taxon>Rhodobacterales</taxon>
        <taxon>Paracoccaceae</taxon>
        <taxon>Gemmobacter</taxon>
    </lineage>
</organism>
<protein>
    <submittedName>
        <fullName evidence="4">HPP family protein</fullName>
    </submittedName>
</protein>